<dbReference type="OrthoDB" id="9020765at2"/>
<proteinExistence type="predicted"/>
<protein>
    <submittedName>
        <fullName evidence="1">Uncharacterized protein</fullName>
    </submittedName>
</protein>
<evidence type="ECO:0000313" key="2">
    <source>
        <dbReference type="Proteomes" id="UP000268313"/>
    </source>
</evidence>
<dbReference type="AlphaFoldDB" id="A0A3A8KRH0"/>
<dbReference type="EMBL" id="RAWE01000008">
    <property type="protein sequence ID" value="RKH06775.1"/>
    <property type="molecule type" value="Genomic_DNA"/>
</dbReference>
<gene>
    <name evidence="1" type="ORF">D7X32_03925</name>
</gene>
<dbReference type="Proteomes" id="UP000268313">
    <property type="component" value="Unassembled WGS sequence"/>
</dbReference>
<sequence>MSQTSETGSVTGSATVSSSLMYNYLAATSVDAAYPLASAEDTGGSPLLFSVGASAANTARKTLWVMLRDTTVTTGWRQVELSPDANHDVQGYAVVQAPSGQVIIAVALDDGAGGSRVFVSPALLPTPDGGPWNTLNTAWVQRNGAPAGMPVQRLLLGDFVSASEAPLLVAEVKNTSGTTGRYFVDASTSTTGSAWVNWAPPKDMQTLHDVVVARASITGISYRGTWSLFDDNTGKRCLTFTSLLDPSTNTTHSLSVTAPPGARCLWALEDRQNQGLSALYVGGDGLAWFPSTGLKNAKSTALTVASSDVLSGVTTVLAQQDASRVSVWAVDGSQRLFSLNNAVGATEGWSAPLQQREHVARLAPRRNQKRSTGELFVTSTDNSLITYLWQDPDTTAWQNTDMVLPTLANGQEFPSYTTVVRFTDAQGAVLVGQTVQVNASEWSRVMVNGYWTDLDASTKVEVKTDANGTVTLINKVSDVGTPVFRFSAAFLAQDVTADPSAELRANLAAKLKGQDLSQWKKPDGTPVVPPGADPDLVAQVQASLQQLMDHMDSLPADGSAAPVEEDTAPAPTAMAKTQTSFKVLGNVTNAIETAAGDVLQALKSAAGAVYEYVIQPIVSGTKTLLQFFVKIGEQVVSFVVRTIKEALQLISWLFQQLAVLIEDIIQFLGFLFAWDDILATQRVMEAMTKDVVLALAGNMKGMEASITQYFDGLIAKWDGVCQTALGMPDVTTQQVVTQTQAAQTPEQQSANDCLTTSPGATFSTYQVSHGGIGDSTAEESDAPVAQAITDFLQTVGNILSDVADSVKELCQGLQTMVQQGTVSLHSLVQLLAGEAAKTLLAAARDLLVGLCEVIADVSQAILDDVLLRPFNIPVLSWLYKKLTGEDSLTMLGALSLLAAIPVTIVFKLLTGEAPVPEQAGAQQKQSRSMKALTPWRTTSLVALPESKEDNGDNVIGDAAHNYSVIGGALSIVSSFFYTGFLTAGQLTKSEVSQRWFSTGQTVSTWTGVAGSFPFDADVPSQQLDRMLWALYSLEAVVTGLVSLLSWTRGADVKAKGLAKALEVTDSTLLTFMGLVSLVLSLVSYILELDGEIDPSVPYHSTFWDSEKFGSNVLAFGGMTGEGVAGLIPGEADKALILAGAAIAEWGALALDVTRWADAVLYNNTGDGTDKKLFQLW</sequence>
<comment type="caution">
    <text evidence="1">The sequence shown here is derived from an EMBL/GenBank/DDBJ whole genome shotgun (WGS) entry which is preliminary data.</text>
</comment>
<organism evidence="1 2">
    <name type="scientific">Corallococcus carmarthensis</name>
    <dbReference type="NCBI Taxonomy" id="2316728"/>
    <lineage>
        <taxon>Bacteria</taxon>
        <taxon>Pseudomonadati</taxon>
        <taxon>Myxococcota</taxon>
        <taxon>Myxococcia</taxon>
        <taxon>Myxococcales</taxon>
        <taxon>Cystobacterineae</taxon>
        <taxon>Myxococcaceae</taxon>
        <taxon>Corallococcus</taxon>
    </lineage>
</organism>
<keyword evidence="2" id="KW-1185">Reference proteome</keyword>
<dbReference type="RefSeq" id="WP_120601146.1">
    <property type="nucleotide sequence ID" value="NZ_RAWE01000008.1"/>
</dbReference>
<reference evidence="2" key="1">
    <citation type="submission" date="2018-09" db="EMBL/GenBank/DDBJ databases">
        <authorList>
            <person name="Livingstone P.G."/>
            <person name="Whitworth D.E."/>
        </authorList>
    </citation>
    <scope>NUCLEOTIDE SEQUENCE [LARGE SCALE GENOMIC DNA]</scope>
    <source>
        <strain evidence="2">CA043D</strain>
    </source>
</reference>
<accession>A0A3A8KRH0</accession>
<evidence type="ECO:0000313" key="1">
    <source>
        <dbReference type="EMBL" id="RKH06775.1"/>
    </source>
</evidence>
<name>A0A3A8KRH0_9BACT</name>